<feature type="compositionally biased region" description="Low complexity" evidence="9">
    <location>
        <begin position="28"/>
        <end position="40"/>
    </location>
</feature>
<feature type="compositionally biased region" description="Low complexity" evidence="9">
    <location>
        <begin position="50"/>
        <end position="67"/>
    </location>
</feature>
<dbReference type="EMBL" id="BLKM01000819">
    <property type="protein sequence ID" value="GFG38784.1"/>
    <property type="molecule type" value="Genomic_DNA"/>
</dbReference>
<protein>
    <recommendedName>
        <fullName evidence="4">Protein inturned</fullName>
    </recommendedName>
    <alternativeName>
        <fullName evidence="8">Inturned planar cell polarity effector homolog</fullName>
    </alternativeName>
</protein>
<evidence type="ECO:0000256" key="4">
    <source>
        <dbReference type="ARBA" id="ARBA00015639"/>
    </source>
</evidence>
<dbReference type="GO" id="GO:0001736">
    <property type="term" value="P:establishment of planar polarity"/>
    <property type="evidence" value="ECO:0007669"/>
    <property type="project" value="InterPro"/>
</dbReference>
<evidence type="ECO:0000256" key="8">
    <source>
        <dbReference type="ARBA" id="ARBA00032633"/>
    </source>
</evidence>
<dbReference type="InParanoid" id="A0A6L2Q2V6"/>
<dbReference type="Pfam" id="PF19033">
    <property type="entry name" value="Intu_longin_3"/>
    <property type="match status" value="1"/>
</dbReference>
<feature type="region of interest" description="Disordered" evidence="9">
    <location>
        <begin position="767"/>
        <end position="810"/>
    </location>
</feature>
<reference evidence="12" key="1">
    <citation type="submission" date="2020-01" db="EMBL/GenBank/DDBJ databases">
        <title>Draft genome sequence of the Termite Coptotermes fromosanus.</title>
        <authorList>
            <person name="Itakura S."/>
            <person name="Yosikawa Y."/>
            <person name="Umezawa K."/>
        </authorList>
    </citation>
    <scope>NUCLEOTIDE SEQUENCE [LARGE SCALE GENOMIC DNA]</scope>
</reference>
<evidence type="ECO:0000256" key="6">
    <source>
        <dbReference type="ARBA" id="ARBA00022490"/>
    </source>
</evidence>
<dbReference type="InterPro" id="IPR001478">
    <property type="entry name" value="PDZ"/>
</dbReference>
<evidence type="ECO:0000313" key="12">
    <source>
        <dbReference type="Proteomes" id="UP000502823"/>
    </source>
</evidence>
<dbReference type="SUPFAM" id="SSF50156">
    <property type="entry name" value="PDZ domain-like"/>
    <property type="match status" value="1"/>
</dbReference>
<keyword evidence="5" id="KW-0217">Developmental protein</keyword>
<dbReference type="AlphaFoldDB" id="A0A6L2Q2V6"/>
<dbReference type="InterPro" id="IPR036034">
    <property type="entry name" value="PDZ_sf"/>
</dbReference>
<evidence type="ECO:0000256" key="5">
    <source>
        <dbReference type="ARBA" id="ARBA00022473"/>
    </source>
</evidence>
<dbReference type="GO" id="GO:0016192">
    <property type="term" value="P:vesicle-mediated transport"/>
    <property type="evidence" value="ECO:0007669"/>
    <property type="project" value="InterPro"/>
</dbReference>
<name>A0A6L2Q2V6_COPFO</name>
<sequence length="1153" mass="126445">MDDSGESQALLMKEFVSENDPCRIDNRSSSGEESYSHSDGWWGGTGSGTGSSCSSSSCSASDSGSGSELDWEVAVDPRGELFYIESNPLEKPRHSSAEVADKADTLKFLGTLRQKRHSARGKFARLIRRRNSKRRLSKIATAGVQNEPAPQSQREACHIRAATVNKVTFQDCQEGEVREVSVSVDPRGRHNLGRRATLCEALLGLVISTFADETRIMVAGFIPNGEAIKHRSIKVGDWLRSVDGHEVTFQTIDSFLTNLTTPGKVQLKLQRVAGCDITEQLSIQNPAKGVRQSDLVKQLVGATGTDGLSCVLRELPVGVLYLTQAGLTEGGPENQGVLYCYPPPVQKNMLGCARGAFLTLQHLLPDLAPSPPVSSTVLMHGQLTHVVYTAQGRELMLLAVPHNRCVLREAVQVTADLVRSLQFSYQTLSQAFTNQDHHPVLDHFFSLFFARLLSSGLWPSAEQSVFLQDISTRAALPAPAQFEDLLPAAHWIPLPCEAQMQLDEVLNELEANDFGDLSENNTISQRLYTVIGTCIYHKGYLLASHLARSDLVDVHTFCRQQGLLHLGRSEPVRSLVVWREVFPASCNRGLSEPGVSHTPTTTSPYQPPEGRWFLLIVGKGQEMLVVLLESGGCTVRLEGHTGPDICFVEQAQDTLAYIQKLGIPAIAAKWLASGPRPQVIAPELVPLRKTSPRRTDNLLGFVRSADTLTPSKHASLTSISNESQIVLRLWYGIHFMICMGFSLQGSASEDSASQAASVVSEVSDEAAPILGRRAERERGSHRGSDTSATPSRLTDSHSEQSEDSDSDWDLQQNHNHQWSLSSQFDLSDVTQSLLSNVSDILPSKLTAGDGNTLFHYVHLDFTEGILLCPPVNRELVQSHRLQEILHHFRRSCQVIHDLLNNAVRFKKLMGQEISKSYINKSLIAIKEHGVLFECTPMDGECIKKCIPLTYWVVGRLFFTPNPREVYVCYHDSAPQNMVELAFRLGLSASDSRSLYVIGPKALRSKACAQKYKYMTVKVVLLPLKRIAWYLSHESENSSTNDKYNDNVSPATGDGYDCCAGGGGSDDDNDNSVCVGAGDNGALALRTAQPVCLAVKNDGLANEGQKGTYRSRHTEATVRCPVDGGDDGVQGFFLFASCCVFLCHVNQTKAFIAN</sequence>
<dbReference type="Proteomes" id="UP000502823">
    <property type="component" value="Unassembled WGS sequence"/>
</dbReference>
<dbReference type="OrthoDB" id="10263272at2759"/>
<dbReference type="GO" id="GO:0009986">
    <property type="term" value="C:cell surface"/>
    <property type="evidence" value="ECO:0007669"/>
    <property type="project" value="UniProtKB-SubCell"/>
</dbReference>
<feature type="region of interest" description="Disordered" evidence="9">
    <location>
        <begin position="1"/>
        <end position="69"/>
    </location>
</feature>
<dbReference type="InterPro" id="IPR043988">
    <property type="entry name" value="CCZ1/INTU_longin_2"/>
</dbReference>
<dbReference type="Pfam" id="PF19031">
    <property type="entry name" value="Intu_longin_1"/>
    <property type="match status" value="1"/>
</dbReference>
<comment type="caution">
    <text evidence="11">The sequence shown here is derived from an EMBL/GenBank/DDBJ whole genome shotgun (WGS) entry which is preliminary data.</text>
</comment>
<keyword evidence="7" id="KW-0970">Cilium biogenesis/degradation</keyword>
<evidence type="ECO:0000313" key="11">
    <source>
        <dbReference type="EMBL" id="GFG38784.1"/>
    </source>
</evidence>
<dbReference type="InterPro" id="IPR039151">
    <property type="entry name" value="INTU"/>
</dbReference>
<dbReference type="InterPro" id="IPR043989">
    <property type="entry name" value="CCZ1/INTU/HSP4_longin_3"/>
</dbReference>
<evidence type="ECO:0000256" key="1">
    <source>
        <dbReference type="ARBA" id="ARBA00004120"/>
    </source>
</evidence>
<keyword evidence="6" id="KW-0963">Cytoplasm</keyword>
<dbReference type="FunCoup" id="A0A6L2Q2V6">
    <property type="interactions" value="49"/>
</dbReference>
<dbReference type="PROSITE" id="PS50106">
    <property type="entry name" value="PDZ"/>
    <property type="match status" value="1"/>
</dbReference>
<dbReference type="PANTHER" id="PTHR21082:SF4">
    <property type="entry name" value="PROTEIN INTURNED"/>
    <property type="match status" value="1"/>
</dbReference>
<evidence type="ECO:0000256" key="9">
    <source>
        <dbReference type="SAM" id="MobiDB-lite"/>
    </source>
</evidence>
<dbReference type="Pfam" id="PF19032">
    <property type="entry name" value="Intu_longin_2"/>
    <property type="match status" value="1"/>
</dbReference>
<dbReference type="GO" id="GO:0007399">
    <property type="term" value="P:nervous system development"/>
    <property type="evidence" value="ECO:0007669"/>
    <property type="project" value="TreeGrafter"/>
</dbReference>
<proteinExistence type="inferred from homology"/>
<dbReference type="InterPro" id="IPR043987">
    <property type="entry name" value="CCZ1/INTU/HSP4_longin_1"/>
</dbReference>
<feature type="compositionally biased region" description="Basic and acidic residues" evidence="9">
    <location>
        <begin position="772"/>
        <end position="784"/>
    </location>
</feature>
<dbReference type="GO" id="GO:0005929">
    <property type="term" value="C:cilium"/>
    <property type="evidence" value="ECO:0007669"/>
    <property type="project" value="TreeGrafter"/>
</dbReference>
<accession>A0A6L2Q2V6</accession>
<comment type="subcellular location">
    <subcellularLocation>
        <location evidence="2">Cell surface</location>
    </subcellularLocation>
    <subcellularLocation>
        <location evidence="1">Cytoplasm</location>
        <location evidence="1">Cytoskeleton</location>
        <location evidence="1">Cilium basal body</location>
    </subcellularLocation>
</comment>
<comment type="similarity">
    <text evidence="3">Belongs to the inturned family.</text>
</comment>
<gene>
    <name evidence="11" type="ORF">Cfor_08239</name>
</gene>
<evidence type="ECO:0000256" key="2">
    <source>
        <dbReference type="ARBA" id="ARBA00004241"/>
    </source>
</evidence>
<dbReference type="GO" id="GO:0005737">
    <property type="term" value="C:cytoplasm"/>
    <property type="evidence" value="ECO:0007669"/>
    <property type="project" value="TreeGrafter"/>
</dbReference>
<evidence type="ECO:0000256" key="3">
    <source>
        <dbReference type="ARBA" id="ARBA00010034"/>
    </source>
</evidence>
<evidence type="ECO:0000259" key="10">
    <source>
        <dbReference type="PROSITE" id="PS50106"/>
    </source>
</evidence>
<keyword evidence="12" id="KW-1185">Reference proteome</keyword>
<feature type="domain" description="PDZ" evidence="10">
    <location>
        <begin position="179"/>
        <end position="247"/>
    </location>
</feature>
<dbReference type="PANTHER" id="PTHR21082">
    <property type="entry name" value="PROTEIN INTURNED"/>
    <property type="match status" value="1"/>
</dbReference>
<dbReference type="GO" id="GO:0060271">
    <property type="term" value="P:cilium assembly"/>
    <property type="evidence" value="ECO:0007669"/>
    <property type="project" value="InterPro"/>
</dbReference>
<organism evidence="11 12">
    <name type="scientific">Coptotermes formosanus</name>
    <name type="common">Formosan subterranean termite</name>
    <dbReference type="NCBI Taxonomy" id="36987"/>
    <lineage>
        <taxon>Eukaryota</taxon>
        <taxon>Metazoa</taxon>
        <taxon>Ecdysozoa</taxon>
        <taxon>Arthropoda</taxon>
        <taxon>Hexapoda</taxon>
        <taxon>Insecta</taxon>
        <taxon>Pterygota</taxon>
        <taxon>Neoptera</taxon>
        <taxon>Polyneoptera</taxon>
        <taxon>Dictyoptera</taxon>
        <taxon>Blattodea</taxon>
        <taxon>Blattoidea</taxon>
        <taxon>Termitoidae</taxon>
        <taxon>Rhinotermitidae</taxon>
        <taxon>Coptotermes</taxon>
    </lineage>
</organism>
<evidence type="ECO:0000256" key="7">
    <source>
        <dbReference type="ARBA" id="ARBA00022794"/>
    </source>
</evidence>